<protein>
    <recommendedName>
        <fullName evidence="4">Kelch repeat-containing protein</fullName>
    </recommendedName>
</protein>
<keyword evidence="3" id="KW-1185">Reference proteome</keyword>
<dbReference type="PANTHER" id="PTHR45632">
    <property type="entry name" value="LD33804P"/>
    <property type="match status" value="1"/>
</dbReference>
<feature type="region of interest" description="Disordered" evidence="1">
    <location>
        <begin position="316"/>
        <end position="335"/>
    </location>
</feature>
<dbReference type="Proteomes" id="UP000593892">
    <property type="component" value="Chromosome"/>
</dbReference>
<evidence type="ECO:0008006" key="4">
    <source>
        <dbReference type="Google" id="ProtNLM"/>
    </source>
</evidence>
<sequence>MKAVALLWTLSVAAPADWHDLPALPQALGGQTAGVSHGALLVVGGSRFDRPPYDGGSKEWLDPLHVLVPGETSWRTFSIGGPRAYACAVSYGEAVYVVGGATAEGAIASVLRIEWQAGRPTIDTAPALPRPLTQHACALSGSRLYVLGGQATATAASASLLVLDLSDPKKGWMELEPIPAAGRVLPVFSALGASLYVFGGAELRPGENGQPARRYLMDGWRYEPGKGWKSVAALPRPVVAAPSAAISPTVMAIFGGDDGTLDGRAAELRERHPGFSRTTLVYDAARDAWTEGPALPVGLVTTSAVVWQDRIVIPGGEDRPGHRSGRVLSIEGFRP</sequence>
<dbReference type="EMBL" id="CP063849">
    <property type="protein sequence ID" value="QOY86450.1"/>
    <property type="molecule type" value="Genomic_DNA"/>
</dbReference>
<organism evidence="2 3">
    <name type="scientific">Paludibaculum fermentans</name>
    <dbReference type="NCBI Taxonomy" id="1473598"/>
    <lineage>
        <taxon>Bacteria</taxon>
        <taxon>Pseudomonadati</taxon>
        <taxon>Acidobacteriota</taxon>
        <taxon>Terriglobia</taxon>
        <taxon>Bryobacterales</taxon>
        <taxon>Bryobacteraceae</taxon>
        <taxon>Paludibaculum</taxon>
    </lineage>
</organism>
<proteinExistence type="predicted"/>
<evidence type="ECO:0000313" key="3">
    <source>
        <dbReference type="Proteomes" id="UP000593892"/>
    </source>
</evidence>
<reference evidence="2 3" key="1">
    <citation type="submission" date="2020-10" db="EMBL/GenBank/DDBJ databases">
        <title>Complete genome sequence of Paludibaculum fermentans P105T, a facultatively anaerobic acidobacterium capable of dissimilatory Fe(III) reduction.</title>
        <authorList>
            <person name="Dedysh S.N."/>
            <person name="Beletsky A.V."/>
            <person name="Kulichevskaya I.S."/>
            <person name="Mardanov A.V."/>
            <person name="Ravin N.V."/>
        </authorList>
    </citation>
    <scope>NUCLEOTIDE SEQUENCE [LARGE SCALE GENOMIC DNA]</scope>
    <source>
        <strain evidence="2 3">P105</strain>
    </source>
</reference>
<dbReference type="InterPro" id="IPR015915">
    <property type="entry name" value="Kelch-typ_b-propeller"/>
</dbReference>
<evidence type="ECO:0000313" key="2">
    <source>
        <dbReference type="EMBL" id="QOY86450.1"/>
    </source>
</evidence>
<gene>
    <name evidence="2" type="ORF">IRI77_27135</name>
</gene>
<dbReference type="Gene3D" id="2.120.10.80">
    <property type="entry name" value="Kelch-type beta propeller"/>
    <property type="match status" value="2"/>
</dbReference>
<dbReference type="KEGG" id="pfer:IRI77_27135"/>
<dbReference type="SUPFAM" id="SSF117281">
    <property type="entry name" value="Kelch motif"/>
    <property type="match status" value="1"/>
</dbReference>
<dbReference type="RefSeq" id="WP_194448119.1">
    <property type="nucleotide sequence ID" value="NZ_CP063849.1"/>
</dbReference>
<evidence type="ECO:0000256" key="1">
    <source>
        <dbReference type="SAM" id="MobiDB-lite"/>
    </source>
</evidence>
<accession>A0A7S7NMR0</accession>
<name>A0A7S7NMR0_PALFE</name>
<dbReference type="AlphaFoldDB" id="A0A7S7NMR0"/>